<gene>
    <name evidence="1" type="ORF">PPNO1_LOCUS8943</name>
</gene>
<proteinExistence type="predicted"/>
<evidence type="ECO:0000313" key="1">
    <source>
        <dbReference type="EMBL" id="CAI4219378.1"/>
    </source>
</evidence>
<accession>A0A9P1HB41</accession>
<dbReference type="Proteomes" id="UP000838763">
    <property type="component" value="Unassembled WGS sequence"/>
</dbReference>
<keyword evidence="2" id="KW-1185">Reference proteome</keyword>
<protein>
    <submittedName>
        <fullName evidence="1">Uncharacterized protein</fullName>
    </submittedName>
</protein>
<name>A0A9P1HB41_9PEZI</name>
<organism evidence="1 2">
    <name type="scientific">Parascedosporium putredinis</name>
    <dbReference type="NCBI Taxonomy" id="1442378"/>
    <lineage>
        <taxon>Eukaryota</taxon>
        <taxon>Fungi</taxon>
        <taxon>Dikarya</taxon>
        <taxon>Ascomycota</taxon>
        <taxon>Pezizomycotina</taxon>
        <taxon>Sordariomycetes</taxon>
        <taxon>Hypocreomycetidae</taxon>
        <taxon>Microascales</taxon>
        <taxon>Microascaceae</taxon>
        <taxon>Parascedosporium</taxon>
    </lineage>
</organism>
<reference evidence="1" key="1">
    <citation type="submission" date="2022-11" db="EMBL/GenBank/DDBJ databases">
        <authorList>
            <person name="Scott C."/>
            <person name="Bruce N."/>
        </authorList>
    </citation>
    <scope>NUCLEOTIDE SEQUENCE</scope>
</reference>
<dbReference type="OrthoDB" id="2883672at2759"/>
<dbReference type="AlphaFoldDB" id="A0A9P1HB41"/>
<evidence type="ECO:0000313" key="2">
    <source>
        <dbReference type="Proteomes" id="UP000838763"/>
    </source>
</evidence>
<sequence>MGDQGTTRLAYAEAMKHHGCGFGFLETESLKRVHRGMCGYLDPDGCWHPIADLTDTTALEEDGYDRPARLIPGERSKAEWGARTAQGTRMGSAALAAGGGGMGIGAKVEVSITCARESGAVVLCNSPVFMECFDSRPAFRKWAKENAERILEQCDDVKDLGFHIVEATWVSDDVYLNAWVGTEKELSIGGTVKTGDVANGTASIKFRQESSADGWIHPISMDDDNPEKRVLFFKSLKFRLRSFAGLKWVSESRGDDEEETIIVDPDDETKAYVLEVTDEHGEDLDDYR</sequence>
<comment type="caution">
    <text evidence="1">The sequence shown here is derived from an EMBL/GenBank/DDBJ whole genome shotgun (WGS) entry which is preliminary data.</text>
</comment>
<dbReference type="EMBL" id="CALLCH030000019">
    <property type="protein sequence ID" value="CAI4219378.1"/>
    <property type="molecule type" value="Genomic_DNA"/>
</dbReference>